<keyword evidence="5" id="KW-0430">Lectin</keyword>
<dbReference type="InterPro" id="IPR051941">
    <property type="entry name" value="BG_Antigen-Binding_Lectin"/>
</dbReference>
<dbReference type="Pfam" id="PF22633">
    <property type="entry name" value="F5_F8_type_C_2"/>
    <property type="match status" value="2"/>
</dbReference>
<name>A0ABQ7SJ26_PHRPL</name>
<keyword evidence="4" id="KW-0479">Metal-binding</keyword>
<evidence type="ECO:0000256" key="5">
    <source>
        <dbReference type="ARBA" id="ARBA00022734"/>
    </source>
</evidence>
<keyword evidence="7" id="KW-1015">Disulfide bond</keyword>
<accession>A0ABQ7SJ26</accession>
<feature type="signal peptide" evidence="8">
    <location>
        <begin position="1"/>
        <end position="20"/>
    </location>
</feature>
<gene>
    <name evidence="10" type="ORF">JD844_015393</name>
</gene>
<evidence type="ECO:0000256" key="8">
    <source>
        <dbReference type="SAM" id="SignalP"/>
    </source>
</evidence>
<dbReference type="PANTHER" id="PTHR45713:SF11">
    <property type="entry name" value="FUCOLECTIN TACHYLECTIN-4 PENTRAXIN-1 DOMAIN-CONTAINING PROTEIN"/>
    <property type="match status" value="1"/>
</dbReference>
<evidence type="ECO:0000259" key="9">
    <source>
        <dbReference type="SMART" id="SM00607"/>
    </source>
</evidence>
<keyword evidence="11" id="KW-1185">Reference proteome</keyword>
<organism evidence="10 11">
    <name type="scientific">Phrynosoma platyrhinos</name>
    <name type="common">Desert horned lizard</name>
    <dbReference type="NCBI Taxonomy" id="52577"/>
    <lineage>
        <taxon>Eukaryota</taxon>
        <taxon>Metazoa</taxon>
        <taxon>Chordata</taxon>
        <taxon>Craniata</taxon>
        <taxon>Vertebrata</taxon>
        <taxon>Euteleostomi</taxon>
        <taxon>Lepidosauria</taxon>
        <taxon>Squamata</taxon>
        <taxon>Bifurcata</taxon>
        <taxon>Unidentata</taxon>
        <taxon>Episquamata</taxon>
        <taxon>Toxicofera</taxon>
        <taxon>Iguania</taxon>
        <taxon>Phrynosomatidae</taxon>
        <taxon>Phrynosomatinae</taxon>
        <taxon>Phrynosoma</taxon>
    </lineage>
</organism>
<dbReference type="EMBL" id="JAIPUX010005289">
    <property type="protein sequence ID" value="KAH0617341.1"/>
    <property type="molecule type" value="Genomic_DNA"/>
</dbReference>
<dbReference type="PANTHER" id="PTHR45713">
    <property type="entry name" value="FTP DOMAIN-CONTAINING PROTEIN"/>
    <property type="match status" value="1"/>
</dbReference>
<evidence type="ECO:0000256" key="1">
    <source>
        <dbReference type="ARBA" id="ARBA00002219"/>
    </source>
</evidence>
<dbReference type="SMART" id="SM00607">
    <property type="entry name" value="FTP"/>
    <property type="match status" value="1"/>
</dbReference>
<evidence type="ECO:0000256" key="2">
    <source>
        <dbReference type="ARBA" id="ARBA00010147"/>
    </source>
</evidence>
<comment type="function">
    <text evidence="1">Acts as a defensive agent. Recognizes blood group fucosylated oligosaccharides including A, B, H and Lewis B-type antigens. Does not recognize Lewis A antigen and has low affinity for monovalent haptens.</text>
</comment>
<feature type="chain" id="PRO_5046614904" description="Fucolectin tachylectin-4 pentraxin-1 domain-containing protein" evidence="8">
    <location>
        <begin position="21"/>
        <end position="299"/>
    </location>
</feature>
<feature type="non-terminal residue" evidence="10">
    <location>
        <position position="299"/>
    </location>
</feature>
<dbReference type="InterPro" id="IPR006585">
    <property type="entry name" value="FTP1"/>
</dbReference>
<proteinExistence type="inferred from homology"/>
<keyword evidence="6" id="KW-0106">Calcium</keyword>
<dbReference type="Proteomes" id="UP000826234">
    <property type="component" value="Unassembled WGS sequence"/>
</dbReference>
<evidence type="ECO:0000256" key="4">
    <source>
        <dbReference type="ARBA" id="ARBA00022723"/>
    </source>
</evidence>
<comment type="similarity">
    <text evidence="2">Belongs to the fucolectin family.</text>
</comment>
<evidence type="ECO:0000313" key="11">
    <source>
        <dbReference type="Proteomes" id="UP000826234"/>
    </source>
</evidence>
<sequence length="299" mass="32683">MSILWTGMLALALLSRHGVAQSCKTNLKGLGRNLAKGRPAFQSSISSILNCCVASKAVDGNCKGEYLRKSCTHTGKDLEPWWYVDLGNQYAISFVVVKNREDCCGCGTITDTRLGSISTISCNGLKGRYVSIISPNQFQHFSICEVEVMSILWTGMLVLALLSGHGAAQSCKTKLKGLGRNLAKGRPAFQSSIFKSLNCCMASNAVDGNCDGDWWKMSCIYTKFDLEPWWYVDLGNQYAISFVVVKNLPNLAKGRLAFQSSTYEYTKNLAADKAVDGNCNGDLDHVGSCTYTNGNLEPW</sequence>
<dbReference type="Gene3D" id="2.60.120.260">
    <property type="entry name" value="Galactose-binding domain-like"/>
    <property type="match status" value="4"/>
</dbReference>
<dbReference type="SUPFAM" id="SSF49785">
    <property type="entry name" value="Galactose-binding domain-like"/>
    <property type="match status" value="3"/>
</dbReference>
<comment type="subunit">
    <text evidence="3">Homotrimer.</text>
</comment>
<evidence type="ECO:0000256" key="3">
    <source>
        <dbReference type="ARBA" id="ARBA00011233"/>
    </source>
</evidence>
<evidence type="ECO:0000256" key="6">
    <source>
        <dbReference type="ARBA" id="ARBA00022837"/>
    </source>
</evidence>
<reference evidence="10 11" key="1">
    <citation type="journal article" date="2022" name="Gigascience">
        <title>A chromosome-level genome assembly and annotation of the desert horned lizard, Phrynosoma platyrhinos, provides insight into chromosomal rearrangements among reptiles.</title>
        <authorList>
            <person name="Koochekian N."/>
            <person name="Ascanio A."/>
            <person name="Farleigh K."/>
            <person name="Card D.C."/>
            <person name="Schield D.R."/>
            <person name="Castoe T.A."/>
            <person name="Jezkova T."/>
        </authorList>
    </citation>
    <scope>NUCLEOTIDE SEQUENCE [LARGE SCALE GENOMIC DNA]</scope>
    <source>
        <strain evidence="10">NK-2021</strain>
    </source>
</reference>
<protein>
    <recommendedName>
        <fullName evidence="9">Fucolectin tachylectin-4 pentraxin-1 domain-containing protein</fullName>
    </recommendedName>
</protein>
<dbReference type="InterPro" id="IPR008979">
    <property type="entry name" value="Galactose-bd-like_sf"/>
</dbReference>
<evidence type="ECO:0000313" key="10">
    <source>
        <dbReference type="EMBL" id="KAH0617341.1"/>
    </source>
</evidence>
<keyword evidence="8" id="KW-0732">Signal</keyword>
<feature type="domain" description="Fucolectin tachylectin-4 pentraxin-1" evidence="9">
    <location>
        <begin position="31"/>
        <end position="155"/>
    </location>
</feature>
<evidence type="ECO:0000256" key="7">
    <source>
        <dbReference type="ARBA" id="ARBA00023157"/>
    </source>
</evidence>
<comment type="caution">
    <text evidence="10">The sequence shown here is derived from an EMBL/GenBank/DDBJ whole genome shotgun (WGS) entry which is preliminary data.</text>
</comment>